<name>A0ABN8BBP9_CHISP</name>
<accession>A0ABN8BBP9</accession>
<keyword evidence="3" id="KW-1185">Reference proteome</keyword>
<organism evidence="2 3">
    <name type="scientific">Chilo suppressalis</name>
    <name type="common">Asiatic rice borer moth</name>
    <dbReference type="NCBI Taxonomy" id="168631"/>
    <lineage>
        <taxon>Eukaryota</taxon>
        <taxon>Metazoa</taxon>
        <taxon>Ecdysozoa</taxon>
        <taxon>Arthropoda</taxon>
        <taxon>Hexapoda</taxon>
        <taxon>Insecta</taxon>
        <taxon>Pterygota</taxon>
        <taxon>Neoptera</taxon>
        <taxon>Endopterygota</taxon>
        <taxon>Lepidoptera</taxon>
        <taxon>Glossata</taxon>
        <taxon>Ditrysia</taxon>
        <taxon>Pyraloidea</taxon>
        <taxon>Crambidae</taxon>
        <taxon>Crambinae</taxon>
        <taxon>Chilo</taxon>
    </lineage>
</organism>
<dbReference type="Proteomes" id="UP001153292">
    <property type="component" value="Chromosome 8"/>
</dbReference>
<evidence type="ECO:0000256" key="1">
    <source>
        <dbReference type="SAM" id="SignalP"/>
    </source>
</evidence>
<protein>
    <recommendedName>
        <fullName evidence="4">Protein TsetseEP domain-containing protein</fullName>
    </recommendedName>
</protein>
<dbReference type="EMBL" id="OU963901">
    <property type="protein sequence ID" value="CAH0407396.1"/>
    <property type="molecule type" value="Genomic_DNA"/>
</dbReference>
<feature type="signal peptide" evidence="1">
    <location>
        <begin position="1"/>
        <end position="18"/>
    </location>
</feature>
<dbReference type="Gene3D" id="1.20.120.20">
    <property type="entry name" value="Apolipoprotein"/>
    <property type="match status" value="1"/>
</dbReference>
<gene>
    <name evidence="2" type="ORF">CHILSU_LOCUS10795</name>
</gene>
<evidence type="ECO:0000313" key="2">
    <source>
        <dbReference type="EMBL" id="CAH0407396.1"/>
    </source>
</evidence>
<evidence type="ECO:0000313" key="3">
    <source>
        <dbReference type="Proteomes" id="UP001153292"/>
    </source>
</evidence>
<sequence length="261" mass="28197">MRICLIFLFAVGVCFTLATPTEEHSLIRQRRQVEVFGNIRKLIEDLITNLRAAANDALEAVKTFEYGLVEQAKLVREKIIEDLQKLSDRVTQTIQGVVDKITGSGAAVKECVDSHRNDAAALFNDTLAKTMDCADERIAEISIQIQNLKNYSEEALAFADTALIDMQKCINDNPGKIFDVGACLGSVAFKTEARGAVFVAQSAISIARLNLALAIVPAALEVCVGTHLVSAGLVTTKIVMEIGSCSASSVFNNIIGNTVNY</sequence>
<keyword evidence="1" id="KW-0732">Signal</keyword>
<reference evidence="2" key="1">
    <citation type="submission" date="2021-12" db="EMBL/GenBank/DDBJ databases">
        <authorList>
            <person name="King R."/>
        </authorList>
    </citation>
    <scope>NUCLEOTIDE SEQUENCE</scope>
</reference>
<evidence type="ECO:0008006" key="4">
    <source>
        <dbReference type="Google" id="ProtNLM"/>
    </source>
</evidence>
<proteinExistence type="predicted"/>
<feature type="chain" id="PRO_5047280376" description="Protein TsetseEP domain-containing protein" evidence="1">
    <location>
        <begin position="19"/>
        <end position="261"/>
    </location>
</feature>